<protein>
    <recommendedName>
        <fullName evidence="4">NADH:ubiquinone reductase (H(+)-translocating)</fullName>
    </recommendedName>
</protein>
<evidence type="ECO:0000256" key="1">
    <source>
        <dbReference type="SAM" id="SignalP"/>
    </source>
</evidence>
<keyword evidence="1" id="KW-0732">Signal</keyword>
<name>A0A9P5PCQ5_9AGAR</name>
<reference evidence="2" key="1">
    <citation type="submission" date="2020-11" db="EMBL/GenBank/DDBJ databases">
        <authorList>
            <consortium name="DOE Joint Genome Institute"/>
            <person name="Ahrendt S."/>
            <person name="Riley R."/>
            <person name="Andreopoulos W."/>
            <person name="Labutti K."/>
            <person name="Pangilinan J."/>
            <person name="Ruiz-Duenas F.J."/>
            <person name="Barrasa J.M."/>
            <person name="Sanchez-Garcia M."/>
            <person name="Camarero S."/>
            <person name="Miyauchi S."/>
            <person name="Serrano A."/>
            <person name="Linde D."/>
            <person name="Babiker R."/>
            <person name="Drula E."/>
            <person name="Ayuso-Fernandez I."/>
            <person name="Pacheco R."/>
            <person name="Padilla G."/>
            <person name="Ferreira P."/>
            <person name="Barriuso J."/>
            <person name="Kellner H."/>
            <person name="Castanera R."/>
            <person name="Alfaro M."/>
            <person name="Ramirez L."/>
            <person name="Pisabarro A.G."/>
            <person name="Kuo A."/>
            <person name="Tritt A."/>
            <person name="Lipzen A."/>
            <person name="He G."/>
            <person name="Yan M."/>
            <person name="Ng V."/>
            <person name="Cullen D."/>
            <person name="Martin F."/>
            <person name="Rosso M.-N."/>
            <person name="Henrissat B."/>
            <person name="Hibbett D."/>
            <person name="Martinez A.T."/>
            <person name="Grigoriev I.V."/>
        </authorList>
    </citation>
    <scope>NUCLEOTIDE SEQUENCE</scope>
    <source>
        <strain evidence="2">AH 40177</strain>
    </source>
</reference>
<feature type="signal peptide" evidence="1">
    <location>
        <begin position="1"/>
        <end position="19"/>
    </location>
</feature>
<gene>
    <name evidence="2" type="ORF">BDP27DRAFT_1491026</name>
</gene>
<proteinExistence type="predicted"/>
<organism evidence="2 3">
    <name type="scientific">Rhodocollybia butyracea</name>
    <dbReference type="NCBI Taxonomy" id="206335"/>
    <lineage>
        <taxon>Eukaryota</taxon>
        <taxon>Fungi</taxon>
        <taxon>Dikarya</taxon>
        <taxon>Basidiomycota</taxon>
        <taxon>Agaricomycotina</taxon>
        <taxon>Agaricomycetes</taxon>
        <taxon>Agaricomycetidae</taxon>
        <taxon>Agaricales</taxon>
        <taxon>Marasmiineae</taxon>
        <taxon>Omphalotaceae</taxon>
        <taxon>Rhodocollybia</taxon>
    </lineage>
</organism>
<accession>A0A9P5PCQ5</accession>
<keyword evidence="3" id="KW-1185">Reference proteome</keyword>
<evidence type="ECO:0000313" key="3">
    <source>
        <dbReference type="Proteomes" id="UP000772434"/>
    </source>
</evidence>
<feature type="chain" id="PRO_5040331814" description="NADH:ubiquinone reductase (H(+)-translocating)" evidence="1">
    <location>
        <begin position="20"/>
        <end position="132"/>
    </location>
</feature>
<comment type="caution">
    <text evidence="2">The sequence shown here is derived from an EMBL/GenBank/DDBJ whole genome shotgun (WGS) entry which is preliminary data.</text>
</comment>
<dbReference type="AlphaFoldDB" id="A0A9P5PCQ5"/>
<dbReference type="EMBL" id="JADNRY010000221">
    <property type="protein sequence ID" value="KAF9060926.1"/>
    <property type="molecule type" value="Genomic_DNA"/>
</dbReference>
<sequence length="132" mass="14622">FSTLLLIVLSFVLIPPRSGLGTTSVRLYCLYLTIRSLVYKLGTLYYCSSAKNHELHELQAIPVIAHFSELSLSLSLFLILAVLSDTSRLGSVLTSDISWTILMPIPWSDLGDFSHFTFFPSGTTLVVCWGCC</sequence>
<feature type="non-terminal residue" evidence="2">
    <location>
        <position position="1"/>
    </location>
</feature>
<evidence type="ECO:0000313" key="2">
    <source>
        <dbReference type="EMBL" id="KAF9060926.1"/>
    </source>
</evidence>
<dbReference type="Proteomes" id="UP000772434">
    <property type="component" value="Unassembled WGS sequence"/>
</dbReference>
<evidence type="ECO:0008006" key="4">
    <source>
        <dbReference type="Google" id="ProtNLM"/>
    </source>
</evidence>